<gene>
    <name evidence="2" type="ORF">Cantr_02436</name>
</gene>
<feature type="compositionally biased region" description="Basic residues" evidence="1">
    <location>
        <begin position="121"/>
        <end position="137"/>
    </location>
</feature>
<proteinExistence type="predicted"/>
<evidence type="ECO:0000313" key="3">
    <source>
        <dbReference type="Proteomes" id="UP000253472"/>
    </source>
</evidence>
<keyword evidence="3" id="KW-1185">Reference proteome</keyword>
<dbReference type="EMBL" id="QLNQ01000001">
    <property type="protein sequence ID" value="RCK67013.1"/>
    <property type="molecule type" value="Genomic_DNA"/>
</dbReference>
<evidence type="ECO:0000256" key="1">
    <source>
        <dbReference type="SAM" id="MobiDB-lite"/>
    </source>
</evidence>
<dbReference type="AlphaFoldDB" id="A0A367YMA6"/>
<accession>A0A367YMA6</accession>
<protein>
    <submittedName>
        <fullName evidence="2">Uncharacterized protein</fullName>
    </submittedName>
</protein>
<name>A0A367YMA6_9ASCO</name>
<feature type="compositionally biased region" description="Acidic residues" evidence="1">
    <location>
        <begin position="243"/>
        <end position="257"/>
    </location>
</feature>
<dbReference type="STRING" id="5486.A0A367YMA6"/>
<feature type="region of interest" description="Disordered" evidence="1">
    <location>
        <begin position="108"/>
        <end position="137"/>
    </location>
</feature>
<feature type="compositionally biased region" description="Low complexity" evidence="1">
    <location>
        <begin position="109"/>
        <end position="120"/>
    </location>
</feature>
<evidence type="ECO:0000313" key="2">
    <source>
        <dbReference type="EMBL" id="RCK67013.1"/>
    </source>
</evidence>
<sequence length="414" mass="48073">MFKECIGCQQRRLEDEPVEDRIRLLCPACRITRSWNLYKHNGSKQTRMLARKFNLITKLYCLKQIDSSHTDLKFIKSVLLNDKDLSRFTGQLSIANYLAEIDRISQNPTSTASSETTTAKTSKRRATRRKKKTIHQQKVHKTSSQCSYCKKYRLLDEPTECLQYRQCPRCIMKRRIKTNVSVPLAEPVKLYALKQFKELLPRDDDLIAQVYRQDPFLRKFKNKKFHYGSEIAKYQHTLIQPTEDSEDSGESGEESALDDGQRVLTTENLNLNHSPVSRIHISDVALVQPDSYEDVPPARDGSPMYVKLKTESMEEVPEETPKECSRCHGLKRDEPELLKIYKRCAKCTFNARLKVGTGETVPNIIKICALQQVLESSHYHTQSLKQKFLNDPFLSQFKKRAFNYKKELAKLTRE</sequence>
<organism evidence="2 3">
    <name type="scientific">Candida viswanathii</name>
    <dbReference type="NCBI Taxonomy" id="5486"/>
    <lineage>
        <taxon>Eukaryota</taxon>
        <taxon>Fungi</taxon>
        <taxon>Dikarya</taxon>
        <taxon>Ascomycota</taxon>
        <taxon>Saccharomycotina</taxon>
        <taxon>Pichiomycetes</taxon>
        <taxon>Debaryomycetaceae</taxon>
        <taxon>Candida/Lodderomyces clade</taxon>
        <taxon>Candida</taxon>
    </lineage>
</organism>
<feature type="region of interest" description="Disordered" evidence="1">
    <location>
        <begin position="240"/>
        <end position="260"/>
    </location>
</feature>
<dbReference type="Proteomes" id="UP000253472">
    <property type="component" value="Unassembled WGS sequence"/>
</dbReference>
<dbReference type="OrthoDB" id="4014434at2759"/>
<reference evidence="2 3" key="1">
    <citation type="submission" date="2018-06" db="EMBL/GenBank/DDBJ databases">
        <title>Whole genome sequencing of Candida tropicalis (genome annotated by CSBL at Korea University).</title>
        <authorList>
            <person name="Ahn J."/>
        </authorList>
    </citation>
    <scope>NUCLEOTIDE SEQUENCE [LARGE SCALE GENOMIC DNA]</scope>
    <source>
        <strain evidence="2 3">ATCC 20962</strain>
    </source>
</reference>
<comment type="caution">
    <text evidence="2">The sequence shown here is derived from an EMBL/GenBank/DDBJ whole genome shotgun (WGS) entry which is preliminary data.</text>
</comment>